<evidence type="ECO:0000259" key="1">
    <source>
        <dbReference type="Pfam" id="PF13556"/>
    </source>
</evidence>
<keyword evidence="3" id="KW-1185">Reference proteome</keyword>
<dbReference type="InterPro" id="IPR025736">
    <property type="entry name" value="PucR_C-HTH_dom"/>
</dbReference>
<evidence type="ECO:0000313" key="2">
    <source>
        <dbReference type="EMBL" id="PWJ74040.1"/>
    </source>
</evidence>
<protein>
    <submittedName>
        <fullName evidence="2">PucR-like helix-turn-helix protein</fullName>
    </submittedName>
</protein>
<feature type="domain" description="PucR C-terminal helix-turn-helix" evidence="1">
    <location>
        <begin position="462"/>
        <end position="519"/>
    </location>
</feature>
<dbReference type="AlphaFoldDB" id="A0AB73T243"/>
<dbReference type="Pfam" id="PF13556">
    <property type="entry name" value="HTH_30"/>
    <property type="match status" value="1"/>
</dbReference>
<dbReference type="PANTHER" id="PTHR33744:SF1">
    <property type="entry name" value="DNA-BINDING TRANSCRIPTIONAL ACTIVATOR ADER"/>
    <property type="match status" value="1"/>
</dbReference>
<dbReference type="InterPro" id="IPR042070">
    <property type="entry name" value="PucR_C-HTH_sf"/>
</dbReference>
<evidence type="ECO:0000313" key="3">
    <source>
        <dbReference type="Proteomes" id="UP000245412"/>
    </source>
</evidence>
<reference evidence="2 3" key="1">
    <citation type="submission" date="2018-05" db="EMBL/GenBank/DDBJ databases">
        <authorList>
            <person name="Goeker M."/>
            <person name="Huntemann M."/>
            <person name="Clum A."/>
            <person name="Pillay M."/>
            <person name="Palaniappan K."/>
            <person name="Varghese N."/>
            <person name="Mikhailova N."/>
            <person name="Stamatis D."/>
            <person name="Reddy T."/>
            <person name="Daum C."/>
            <person name="Shapiro N."/>
            <person name="Ivanova N."/>
            <person name="Kyrpides N."/>
            <person name="Woyke T."/>
        </authorList>
    </citation>
    <scope>NUCLEOTIDE SEQUENCE [LARGE SCALE GENOMIC DNA]</scope>
    <source>
        <strain evidence="2 3">DSM 26524</strain>
    </source>
</reference>
<dbReference type="PANTHER" id="PTHR33744">
    <property type="entry name" value="CARBOHYDRATE DIACID REGULATOR"/>
    <property type="match status" value="1"/>
</dbReference>
<name>A0AB73T243_9FIRM</name>
<sequence>MKSPVTSVSEGFRINLGIIIDELGIEGNDILFYDRTSRPSCSGCRLIGPRIYTGQLGLHKDYVYLAEASKLPPEPPGGGIPFIILGSLPPAWLETESSFIVLHRPIDIEVLFERIQDIFDKNRRWDERLQYALNHDLGIAELCRISVEYFQNPLFIHDAHFHIIECPTHTKGMTSWERDDRTGMDMVPLDLINDFKVDPEYLETLKTKGAHMFSENLRGYRILYVNIWGDQGRYEGRLCIDELHTPLRPGQFLAAEHLVDMVKIALRRRNLTAGNFSRPIEHLIEDVLERRISDIETVERELGFCGWSMDDKYMCIKISIEQRHIDNMALISTCNFIEANISGSYAFQYKSDIVTVVNLTEGGIDSGKCLTQLAYIIREGLFKAGVGNICRDFFQLSYFYRQAEIALEYGVSKNSTVWCHHFSDYVLPYILDHGCLEMPPGLVCAQGLFKLRRYDKANETELYKTLAAYLRNERHATKTAQDLYIHRSTLFYRLDRINEMIQMDLDDPKVRLYLNLSLYLLNE</sequence>
<accession>A0AB73T243</accession>
<dbReference type="RefSeq" id="WP_109747380.1">
    <property type="nucleotide sequence ID" value="NZ_CABJAT010000008.1"/>
</dbReference>
<comment type="caution">
    <text evidence="2">The sequence shown here is derived from an EMBL/GenBank/DDBJ whole genome shotgun (WGS) entry which is preliminary data.</text>
</comment>
<proteinExistence type="predicted"/>
<organism evidence="2 3">
    <name type="scientific">Murimonas intestini</name>
    <dbReference type="NCBI Taxonomy" id="1337051"/>
    <lineage>
        <taxon>Bacteria</taxon>
        <taxon>Bacillati</taxon>
        <taxon>Bacillota</taxon>
        <taxon>Clostridia</taxon>
        <taxon>Lachnospirales</taxon>
        <taxon>Lachnospiraceae</taxon>
        <taxon>Murimonas</taxon>
    </lineage>
</organism>
<dbReference type="Gene3D" id="1.10.10.2840">
    <property type="entry name" value="PucR C-terminal helix-turn-helix domain"/>
    <property type="match status" value="1"/>
</dbReference>
<dbReference type="Proteomes" id="UP000245412">
    <property type="component" value="Unassembled WGS sequence"/>
</dbReference>
<gene>
    <name evidence="2" type="ORF">C7383_11080</name>
</gene>
<dbReference type="InterPro" id="IPR051448">
    <property type="entry name" value="CdaR-like_regulators"/>
</dbReference>
<dbReference type="EMBL" id="QGGY01000010">
    <property type="protein sequence ID" value="PWJ74040.1"/>
    <property type="molecule type" value="Genomic_DNA"/>
</dbReference>